<dbReference type="SUPFAM" id="SSF57196">
    <property type="entry name" value="EGF/Laminin"/>
    <property type="match status" value="1"/>
</dbReference>
<keyword evidence="6" id="KW-0732">Signal</keyword>
<feature type="compositionally biased region" description="Basic and acidic residues" evidence="4">
    <location>
        <begin position="40"/>
        <end position="54"/>
    </location>
</feature>
<accession>Q4RSM9</accession>
<dbReference type="GO" id="GO:0005154">
    <property type="term" value="F:epidermal growth factor receptor binding"/>
    <property type="evidence" value="ECO:0007669"/>
    <property type="project" value="TreeGrafter"/>
</dbReference>
<feature type="region of interest" description="Disordered" evidence="4">
    <location>
        <begin position="23"/>
        <end position="69"/>
    </location>
</feature>
<feature type="disulfide bond" evidence="3">
    <location>
        <begin position="158"/>
        <end position="167"/>
    </location>
</feature>
<dbReference type="InterPro" id="IPR000742">
    <property type="entry name" value="EGF"/>
</dbReference>
<dbReference type="PROSITE" id="PS50026">
    <property type="entry name" value="EGF_3"/>
    <property type="match status" value="1"/>
</dbReference>
<comment type="caution">
    <text evidence="8">The sequence shown here is derived from an EMBL/GenBank/DDBJ whole genome shotgun (WGS) entry which is preliminary data.</text>
</comment>
<dbReference type="GO" id="GO:0045840">
    <property type="term" value="P:positive regulation of mitotic nuclear division"/>
    <property type="evidence" value="ECO:0007669"/>
    <property type="project" value="TreeGrafter"/>
</dbReference>
<feature type="chain" id="PRO_5004243081" evidence="6">
    <location>
        <begin position="20"/>
        <end position="212"/>
    </location>
</feature>
<comment type="caution">
    <text evidence="3">Lacks conserved residue(s) required for the propagation of feature annotation.</text>
</comment>
<sequence>MNLFILTCLLCFVVCSTLATQGSDASVHPADPVTAASSDGLRRSPDDENDKSAVDGEQDGTSTDPASDRHGSFIVLSVVLDTDLHPKGGKKKKGKGKKRSKPTGRITTPSNPEHTLLTSGYASTLITTLDPCTSTHEHYCVHGNCKYIDGVQEPMCMCWKDYEGERCEIHTPLGSRKDPSGGADLTQTVLVIVAVVLSALSCLAVLLMACAQ</sequence>
<dbReference type="PANTHER" id="PTHR10740:SF16">
    <property type="entry name" value="AMPHIREGULIN"/>
    <property type="match status" value="1"/>
</dbReference>
<evidence type="ECO:0000259" key="7">
    <source>
        <dbReference type="PROSITE" id="PS50026"/>
    </source>
</evidence>
<feature type="domain" description="EGF-like" evidence="7">
    <location>
        <begin position="128"/>
        <end position="168"/>
    </location>
</feature>
<evidence type="ECO:0000256" key="4">
    <source>
        <dbReference type="SAM" id="MobiDB-lite"/>
    </source>
</evidence>
<feature type="region of interest" description="Disordered" evidence="4">
    <location>
        <begin position="84"/>
        <end position="112"/>
    </location>
</feature>
<dbReference type="EMBL" id="CAAE01014999">
    <property type="protein sequence ID" value="CAG08603.1"/>
    <property type="molecule type" value="Genomic_DNA"/>
</dbReference>
<keyword evidence="5" id="KW-0472">Membrane</keyword>
<gene>
    <name evidence="8" type="ORF">GSTENG00029620001</name>
</gene>
<dbReference type="Gene3D" id="2.10.25.10">
    <property type="entry name" value="Laminin"/>
    <property type="match status" value="1"/>
</dbReference>
<dbReference type="PANTHER" id="PTHR10740">
    <property type="entry name" value="TRANSFORMING GROWTH FACTOR ALPHA"/>
    <property type="match status" value="1"/>
</dbReference>
<feature type="signal peptide" evidence="6">
    <location>
        <begin position="1"/>
        <end position="19"/>
    </location>
</feature>
<proteinExistence type="predicted"/>
<dbReference type="OrthoDB" id="9909110at2759"/>
<evidence type="ECO:0000256" key="2">
    <source>
        <dbReference type="ARBA" id="ARBA00023157"/>
    </source>
</evidence>
<dbReference type="GO" id="GO:0007173">
    <property type="term" value="P:epidermal growth factor receptor signaling pathway"/>
    <property type="evidence" value="ECO:0007669"/>
    <property type="project" value="TreeGrafter"/>
</dbReference>
<dbReference type="PROSITE" id="PS00022">
    <property type="entry name" value="EGF_1"/>
    <property type="match status" value="1"/>
</dbReference>
<dbReference type="GO" id="GO:0008284">
    <property type="term" value="P:positive regulation of cell population proliferation"/>
    <property type="evidence" value="ECO:0007669"/>
    <property type="project" value="TreeGrafter"/>
</dbReference>
<feature type="compositionally biased region" description="Basic residues" evidence="4">
    <location>
        <begin position="87"/>
        <end position="102"/>
    </location>
</feature>
<name>Q4RSM9_TETNG</name>
<feature type="transmembrane region" description="Helical" evidence="5">
    <location>
        <begin position="189"/>
        <end position="211"/>
    </location>
</feature>
<reference evidence="8" key="1">
    <citation type="journal article" date="2004" name="Nature">
        <title>Genome duplication in the teleost fish Tetraodon nigroviridis reveals the early vertebrate proto-karyotype.</title>
        <authorList>
            <person name="Jaillon O."/>
            <person name="Aury J.-M."/>
            <person name="Brunet F."/>
            <person name="Petit J.-L."/>
            <person name="Stange-Thomann N."/>
            <person name="Mauceli E."/>
            <person name="Bouneau L."/>
            <person name="Fischer C."/>
            <person name="Ozouf-Costaz C."/>
            <person name="Bernot A."/>
            <person name="Nicaud S."/>
            <person name="Jaffe D."/>
            <person name="Fisher S."/>
            <person name="Lutfalla G."/>
            <person name="Dossat C."/>
            <person name="Segurens B."/>
            <person name="Dasilva C."/>
            <person name="Salanoubat M."/>
            <person name="Levy M."/>
            <person name="Boudet N."/>
            <person name="Castellano S."/>
            <person name="Anthouard V."/>
            <person name="Jubin C."/>
            <person name="Castelli V."/>
            <person name="Katinka M."/>
            <person name="Vacherie B."/>
            <person name="Biemont C."/>
            <person name="Skalli Z."/>
            <person name="Cattolico L."/>
            <person name="Poulain J."/>
            <person name="De Berardinis V."/>
            <person name="Cruaud C."/>
            <person name="Duprat S."/>
            <person name="Brottier P."/>
            <person name="Coutanceau J.-P."/>
            <person name="Gouzy J."/>
            <person name="Parra G."/>
            <person name="Lardier G."/>
            <person name="Chapple C."/>
            <person name="McKernan K.J."/>
            <person name="McEwan P."/>
            <person name="Bosak S."/>
            <person name="Kellis M."/>
            <person name="Volff J.-N."/>
            <person name="Guigo R."/>
            <person name="Zody M.C."/>
            <person name="Mesirov J."/>
            <person name="Lindblad-Toh K."/>
            <person name="Birren B."/>
            <person name="Nusbaum C."/>
            <person name="Kahn D."/>
            <person name="Robinson-Rechavi M."/>
            <person name="Laudet V."/>
            <person name="Schachter V."/>
            <person name="Quetier F."/>
            <person name="Saurin W."/>
            <person name="Scarpelli C."/>
            <person name="Wincker P."/>
            <person name="Lander E.S."/>
            <person name="Weissenbach J."/>
            <person name="Roest Crollius H."/>
        </authorList>
    </citation>
    <scope>NUCLEOTIDE SEQUENCE [LARGE SCALE GENOMIC DNA]</scope>
</reference>
<dbReference type="AlphaFoldDB" id="Q4RSM9"/>
<reference evidence="8" key="2">
    <citation type="submission" date="2004-02" db="EMBL/GenBank/DDBJ databases">
        <authorList>
            <consortium name="Genoscope"/>
            <consortium name="Whitehead Institute Centre for Genome Research"/>
        </authorList>
    </citation>
    <scope>NUCLEOTIDE SEQUENCE</scope>
</reference>
<dbReference type="GO" id="GO:0008083">
    <property type="term" value="F:growth factor activity"/>
    <property type="evidence" value="ECO:0007669"/>
    <property type="project" value="TreeGrafter"/>
</dbReference>
<dbReference type="GO" id="GO:0005615">
    <property type="term" value="C:extracellular space"/>
    <property type="evidence" value="ECO:0007669"/>
    <property type="project" value="TreeGrafter"/>
</dbReference>
<keyword evidence="5" id="KW-0812">Transmembrane</keyword>
<evidence type="ECO:0000256" key="3">
    <source>
        <dbReference type="PROSITE-ProRule" id="PRU00076"/>
    </source>
</evidence>
<protein>
    <submittedName>
        <fullName evidence="8">(spotted green pufferfish) hypothetical protein</fullName>
    </submittedName>
</protein>
<keyword evidence="1 3" id="KW-0245">EGF-like domain</keyword>
<evidence type="ECO:0000256" key="6">
    <source>
        <dbReference type="SAM" id="SignalP"/>
    </source>
</evidence>
<keyword evidence="2 3" id="KW-1015">Disulfide bond</keyword>
<evidence type="ECO:0000256" key="1">
    <source>
        <dbReference type="ARBA" id="ARBA00022536"/>
    </source>
</evidence>
<evidence type="ECO:0000256" key="5">
    <source>
        <dbReference type="SAM" id="Phobius"/>
    </source>
</evidence>
<evidence type="ECO:0000313" key="8">
    <source>
        <dbReference type="EMBL" id="CAG08603.1"/>
    </source>
</evidence>
<dbReference type="KEGG" id="tng:GSTEN00029620G001"/>
<keyword evidence="5" id="KW-1133">Transmembrane helix</keyword>
<organism evidence="8">
    <name type="scientific">Tetraodon nigroviridis</name>
    <name type="common">Spotted green pufferfish</name>
    <name type="synonym">Chelonodon nigroviridis</name>
    <dbReference type="NCBI Taxonomy" id="99883"/>
    <lineage>
        <taxon>Eukaryota</taxon>
        <taxon>Metazoa</taxon>
        <taxon>Chordata</taxon>
        <taxon>Craniata</taxon>
        <taxon>Vertebrata</taxon>
        <taxon>Euteleostomi</taxon>
        <taxon>Actinopterygii</taxon>
        <taxon>Neopterygii</taxon>
        <taxon>Teleostei</taxon>
        <taxon>Neoteleostei</taxon>
        <taxon>Acanthomorphata</taxon>
        <taxon>Eupercaria</taxon>
        <taxon>Tetraodontiformes</taxon>
        <taxon>Tetradontoidea</taxon>
        <taxon>Tetraodontidae</taxon>
        <taxon>Tetraodon</taxon>
    </lineage>
</organism>